<name>A0A6P1NG46_9MICC</name>
<dbReference type="Pfam" id="PF09913">
    <property type="entry name" value="DUF2142"/>
    <property type="match status" value="1"/>
</dbReference>
<keyword evidence="1" id="KW-0812">Transmembrane</keyword>
<dbReference type="InterPro" id="IPR018674">
    <property type="entry name" value="DUF2142_membrane"/>
</dbReference>
<keyword evidence="3" id="KW-1185">Reference proteome</keyword>
<organism evidence="2 3">
    <name type="scientific">Pseudarthrobacter psychrotolerans</name>
    <dbReference type="NCBI Taxonomy" id="2697569"/>
    <lineage>
        <taxon>Bacteria</taxon>
        <taxon>Bacillati</taxon>
        <taxon>Actinomycetota</taxon>
        <taxon>Actinomycetes</taxon>
        <taxon>Micrococcales</taxon>
        <taxon>Micrococcaceae</taxon>
        <taxon>Pseudarthrobacter</taxon>
    </lineage>
</organism>
<gene>
    <name evidence="2" type="ORF">GU243_07480</name>
</gene>
<accession>A0A6P1NG46</accession>
<reference evidence="2 3" key="1">
    <citation type="submission" date="2020-01" db="EMBL/GenBank/DDBJ databases">
        <title>Pseudarthrobacter psychrotolerans sp. nov., isolated from antarctic soil.</title>
        <authorList>
            <person name="Shin Y."/>
            <person name="Park W."/>
        </authorList>
    </citation>
    <scope>NUCLEOTIDE SEQUENCE [LARGE SCALE GENOMIC DNA]</scope>
    <source>
        <strain evidence="2 3">YJ56</strain>
    </source>
</reference>
<dbReference type="KEGG" id="psey:GU243_07480"/>
<feature type="transmembrane region" description="Helical" evidence="1">
    <location>
        <begin position="450"/>
        <end position="470"/>
    </location>
</feature>
<proteinExistence type="predicted"/>
<evidence type="ECO:0000313" key="3">
    <source>
        <dbReference type="Proteomes" id="UP000464186"/>
    </source>
</evidence>
<feature type="transmembrane region" description="Helical" evidence="1">
    <location>
        <begin position="147"/>
        <end position="166"/>
    </location>
</feature>
<feature type="transmembrane region" description="Helical" evidence="1">
    <location>
        <begin position="401"/>
        <end position="421"/>
    </location>
</feature>
<protein>
    <submittedName>
        <fullName evidence="2">DUF2142 domain-containing protein</fullName>
    </submittedName>
</protein>
<keyword evidence="1" id="KW-0472">Membrane</keyword>
<sequence length="485" mass="51776">MFMGLSSAWTFATPLMGVPDEPAHVIKAAAVVRGEMTGREMPDGGAFQLVTVPAGIAYYDTFGCFAQKRDTPPSCVPPFSGDRGALVDARTSAGNYNPLYYAVVGLPSLVHNGAAAVYGMRLVSALLSCLFLASTFSALAQLPRRKWAVAATAAAMTPMVLFLNGAVNPNSLEYATSAALLANLVLLLERSGERGAYRRYVPVITAAACVLANTKGLSLLWLALMAATACIMGTWPQIKALSRNAWVWAGSVAIGLSCAFALYWLTRHDSLSSNPFEAAGSSPLTGAEIMLDRTFDYATGYVGQFGWLEVPAPMGAFVLWLGLGTALVLAALVLAKGRGRTATIFLLAALLLLPPLLQAQAVATIGIVWQGRYILAVFVPLLMVCGLALDRMDARGFSPQAAAILNATAILVAVFHFWTFAHTLRRYVTGLAVDRRWFEMFTEPSWQPPGGALLCLAGFAVLLAVALWLLRRAVRAERRPAEPTA</sequence>
<feature type="transmembrane region" description="Helical" evidence="1">
    <location>
        <begin position="342"/>
        <end position="367"/>
    </location>
</feature>
<feature type="transmembrane region" description="Helical" evidence="1">
    <location>
        <begin position="196"/>
        <end position="213"/>
    </location>
</feature>
<dbReference type="EMBL" id="CP047898">
    <property type="protein sequence ID" value="QHK19605.1"/>
    <property type="molecule type" value="Genomic_DNA"/>
</dbReference>
<feature type="transmembrane region" description="Helical" evidence="1">
    <location>
        <begin position="373"/>
        <end position="389"/>
    </location>
</feature>
<keyword evidence="1" id="KW-1133">Transmembrane helix</keyword>
<feature type="transmembrane region" description="Helical" evidence="1">
    <location>
        <begin position="317"/>
        <end position="335"/>
    </location>
</feature>
<dbReference type="Proteomes" id="UP000464186">
    <property type="component" value="Chromosome"/>
</dbReference>
<evidence type="ECO:0000313" key="2">
    <source>
        <dbReference type="EMBL" id="QHK19605.1"/>
    </source>
</evidence>
<feature type="transmembrane region" description="Helical" evidence="1">
    <location>
        <begin position="245"/>
        <end position="265"/>
    </location>
</feature>
<evidence type="ECO:0000256" key="1">
    <source>
        <dbReference type="SAM" id="Phobius"/>
    </source>
</evidence>
<feature type="transmembrane region" description="Helical" evidence="1">
    <location>
        <begin position="118"/>
        <end position="140"/>
    </location>
</feature>
<dbReference type="AlphaFoldDB" id="A0A6P1NG46"/>